<dbReference type="RefSeq" id="WP_090014137.1">
    <property type="nucleotide sequence ID" value="NZ_FNET01000028.1"/>
</dbReference>
<dbReference type="InterPro" id="IPR010610">
    <property type="entry name" value="EryCIII-like_C"/>
</dbReference>
<dbReference type="EMBL" id="FNET01000028">
    <property type="protein sequence ID" value="SDM87187.1"/>
    <property type="molecule type" value="Genomic_DNA"/>
</dbReference>
<dbReference type="GO" id="GO:0008194">
    <property type="term" value="F:UDP-glycosyltransferase activity"/>
    <property type="evidence" value="ECO:0007669"/>
    <property type="project" value="InterPro"/>
</dbReference>
<dbReference type="PANTHER" id="PTHR48050:SF13">
    <property type="entry name" value="STEROL 3-BETA-GLUCOSYLTRANSFERASE UGT80A2"/>
    <property type="match status" value="1"/>
</dbReference>
<name>A0A1G9WRW2_9PSEU</name>
<dbReference type="Proteomes" id="UP000199682">
    <property type="component" value="Unassembled WGS sequence"/>
</dbReference>
<protein>
    <submittedName>
        <fullName evidence="2">Glycosyltransferase, MGT family</fullName>
    </submittedName>
</protein>
<dbReference type="GO" id="GO:0017000">
    <property type="term" value="P:antibiotic biosynthetic process"/>
    <property type="evidence" value="ECO:0007669"/>
    <property type="project" value="UniProtKB-ARBA"/>
</dbReference>
<reference evidence="3" key="1">
    <citation type="submission" date="2016-10" db="EMBL/GenBank/DDBJ databases">
        <authorList>
            <person name="Varghese N."/>
            <person name="Submissions S."/>
        </authorList>
    </citation>
    <scope>NUCLEOTIDE SEQUENCE [LARGE SCALE GENOMIC DNA]</scope>
    <source>
        <strain evidence="3">DSM 44796</strain>
    </source>
</reference>
<evidence type="ECO:0000313" key="2">
    <source>
        <dbReference type="EMBL" id="SDM87187.1"/>
    </source>
</evidence>
<keyword evidence="2" id="KW-0808">Transferase</keyword>
<proteinExistence type="predicted"/>
<gene>
    <name evidence="2" type="ORF">SAMN04488074_12858</name>
</gene>
<dbReference type="InterPro" id="IPR002213">
    <property type="entry name" value="UDP_glucos_trans"/>
</dbReference>
<accession>A0A1G9WRW2</accession>
<dbReference type="GO" id="GO:0016758">
    <property type="term" value="F:hexosyltransferase activity"/>
    <property type="evidence" value="ECO:0007669"/>
    <property type="project" value="UniProtKB-ARBA"/>
</dbReference>
<evidence type="ECO:0000313" key="3">
    <source>
        <dbReference type="Proteomes" id="UP000199682"/>
    </source>
</evidence>
<dbReference type="Pfam" id="PF06722">
    <property type="entry name" value="EryCIII-like_C"/>
    <property type="match status" value="1"/>
</dbReference>
<organism evidence="2 3">
    <name type="scientific">Lentzea albidocapillata subsp. violacea</name>
    <dbReference type="NCBI Taxonomy" id="128104"/>
    <lineage>
        <taxon>Bacteria</taxon>
        <taxon>Bacillati</taxon>
        <taxon>Actinomycetota</taxon>
        <taxon>Actinomycetes</taxon>
        <taxon>Pseudonocardiales</taxon>
        <taxon>Pseudonocardiaceae</taxon>
        <taxon>Lentzea</taxon>
    </lineage>
</organism>
<evidence type="ECO:0000259" key="1">
    <source>
        <dbReference type="Pfam" id="PF06722"/>
    </source>
</evidence>
<dbReference type="CDD" id="cd03784">
    <property type="entry name" value="GT1_Gtf-like"/>
    <property type="match status" value="1"/>
</dbReference>
<dbReference type="AlphaFoldDB" id="A0A1G9WRW2"/>
<feature type="domain" description="Erythromycin biosynthesis protein CIII-like C-terminal" evidence="1">
    <location>
        <begin position="245"/>
        <end position="338"/>
    </location>
</feature>
<dbReference type="Gene3D" id="3.40.50.2000">
    <property type="entry name" value="Glycogen Phosphorylase B"/>
    <property type="match status" value="2"/>
</dbReference>
<sequence>MAHIAIFLMPERGHVLPALGVIAELVRRGHRVSCPAPTRFAPAVTECGATAIPYEPTLPDALPASLYEAAQLALAEAESALPQLEPTFRADRPDLVVWDIAAWSGGVIAHRLDVPNVLLEMLLTSNTHWSLGAAVVPPRRFDRAAIGFFTRVHGFLGCSLPEFVSGARRRIALFPREFQPEGHTFGEHVAFTGPCLTERAFQDTWEPPPDRPVVLATTGTQVCADAARGMPWHLVTKGKVLSPAMNVETHDEVPQLAVLKHASVFVTRGGMGGVMEALHHGVPMIVVPHMTDQRLHGQRIEELGLGVLLDTVTVEGVRSLVSQLASDSAISARVKDMRRMIHLAGGSTFAADVVEEELAR</sequence>
<dbReference type="SUPFAM" id="SSF53756">
    <property type="entry name" value="UDP-Glycosyltransferase/glycogen phosphorylase"/>
    <property type="match status" value="1"/>
</dbReference>
<dbReference type="PANTHER" id="PTHR48050">
    <property type="entry name" value="STEROL 3-BETA-GLUCOSYLTRANSFERASE"/>
    <property type="match status" value="1"/>
</dbReference>
<dbReference type="InterPro" id="IPR050426">
    <property type="entry name" value="Glycosyltransferase_28"/>
</dbReference>